<organism evidence="1 2">
    <name type="scientific">Planktotalea frisia</name>
    <dbReference type="NCBI Taxonomy" id="696762"/>
    <lineage>
        <taxon>Bacteria</taxon>
        <taxon>Pseudomonadati</taxon>
        <taxon>Pseudomonadota</taxon>
        <taxon>Alphaproteobacteria</taxon>
        <taxon>Rhodobacterales</taxon>
        <taxon>Paracoccaceae</taxon>
        <taxon>Planktotalea</taxon>
    </lineage>
</organism>
<keyword evidence="2" id="KW-1185">Reference proteome</keyword>
<reference evidence="1 2" key="1">
    <citation type="submission" date="2016-10" db="EMBL/GenBank/DDBJ databases">
        <title>Genome sequence of Planktotalea frisia SH6-1.</title>
        <authorList>
            <person name="Poehlein A."/>
            <person name="Bakenhus I."/>
            <person name="Voget S."/>
            <person name="Brinkhoff T."/>
            <person name="Simon M."/>
        </authorList>
    </citation>
    <scope>NUCLEOTIDE SEQUENCE [LARGE SCALE GENOMIC DNA]</scope>
    <source>
        <strain evidence="1 2">SH6-1</strain>
    </source>
</reference>
<protein>
    <submittedName>
        <fullName evidence="1">Uncharacterized protein</fullName>
    </submittedName>
</protein>
<dbReference type="Proteomes" id="UP000184514">
    <property type="component" value="Unassembled WGS sequence"/>
</dbReference>
<dbReference type="EMBL" id="MLCB01000201">
    <property type="protein sequence ID" value="OJI92060.1"/>
    <property type="molecule type" value="Genomic_DNA"/>
</dbReference>
<evidence type="ECO:0000313" key="1">
    <source>
        <dbReference type="EMBL" id="OJI92060.1"/>
    </source>
</evidence>
<gene>
    <name evidence="1" type="ORF">PFRI_36550</name>
</gene>
<accession>A0A1L9NRX3</accession>
<comment type="caution">
    <text evidence="1">The sequence shown here is derived from an EMBL/GenBank/DDBJ whole genome shotgun (WGS) entry which is preliminary data.</text>
</comment>
<name>A0A1L9NRX3_9RHOB</name>
<sequence length="67" mass="7930">MNGCVSEAAKRNFGRMFVDLHIKRERANPAFVIGQSGDRHVHILRTHRREECRIKVVNSRRITQFQR</sequence>
<proteinExistence type="predicted"/>
<evidence type="ECO:0000313" key="2">
    <source>
        <dbReference type="Proteomes" id="UP000184514"/>
    </source>
</evidence>
<dbReference type="AlphaFoldDB" id="A0A1L9NRX3"/>